<dbReference type="RefSeq" id="WP_091455331.1">
    <property type="nucleotide sequence ID" value="NZ_FMZZ01000014.1"/>
</dbReference>
<evidence type="ECO:0000313" key="2">
    <source>
        <dbReference type="Proteomes" id="UP000199501"/>
    </source>
</evidence>
<dbReference type="EMBL" id="FMZZ01000014">
    <property type="protein sequence ID" value="SDD62369.1"/>
    <property type="molecule type" value="Genomic_DNA"/>
</dbReference>
<evidence type="ECO:0000313" key="1">
    <source>
        <dbReference type="EMBL" id="SDD62369.1"/>
    </source>
</evidence>
<sequence length="130" mass="13615">MTNATGKFTTTSWEEAPYDQADDAPVIAKADVRNTFEGDIVGAGTLTYLLAYPKDYASFVGIQRVTGALGGKTGQFILQTEGVVDGGPPSSTWFVVPGSATGELVGLRGKGTVVALDATTAEYTLDYHFA</sequence>
<dbReference type="OrthoDB" id="69764at2"/>
<dbReference type="AlphaFoldDB" id="A0A1G6W982"/>
<proteinExistence type="predicted"/>
<dbReference type="SUPFAM" id="SSF159238">
    <property type="entry name" value="SO1590-like"/>
    <property type="match status" value="1"/>
</dbReference>
<dbReference type="InterPro" id="IPR023159">
    <property type="entry name" value="SO1590-like_sf"/>
</dbReference>
<accession>A0A1G6W982</accession>
<reference evidence="2" key="1">
    <citation type="submission" date="2016-10" db="EMBL/GenBank/DDBJ databases">
        <authorList>
            <person name="Varghese N."/>
            <person name="Submissions S."/>
        </authorList>
    </citation>
    <scope>NUCLEOTIDE SEQUENCE [LARGE SCALE GENOMIC DNA]</scope>
    <source>
        <strain evidence="2">IBRC-M 10403</strain>
    </source>
</reference>
<dbReference type="Gene3D" id="2.40.350.10">
    <property type="entry name" value="SO1590-like"/>
    <property type="match status" value="1"/>
</dbReference>
<protein>
    <recommendedName>
        <fullName evidence="3">DUF3224 domain-containing protein</fullName>
    </recommendedName>
</protein>
<keyword evidence="2" id="KW-1185">Reference proteome</keyword>
<dbReference type="STRING" id="1271860.SAMN05216174_11473"/>
<dbReference type="Proteomes" id="UP000199501">
    <property type="component" value="Unassembled WGS sequence"/>
</dbReference>
<organism evidence="1 2">
    <name type="scientific">Actinokineospora iranica</name>
    <dbReference type="NCBI Taxonomy" id="1271860"/>
    <lineage>
        <taxon>Bacteria</taxon>
        <taxon>Bacillati</taxon>
        <taxon>Actinomycetota</taxon>
        <taxon>Actinomycetes</taxon>
        <taxon>Pseudonocardiales</taxon>
        <taxon>Pseudonocardiaceae</taxon>
        <taxon>Actinokineospora</taxon>
    </lineage>
</organism>
<dbReference type="Pfam" id="PF11528">
    <property type="entry name" value="DUF3224"/>
    <property type="match status" value="1"/>
</dbReference>
<name>A0A1G6W982_9PSEU</name>
<evidence type="ECO:0008006" key="3">
    <source>
        <dbReference type="Google" id="ProtNLM"/>
    </source>
</evidence>
<gene>
    <name evidence="1" type="ORF">SAMN05216174_11473</name>
</gene>
<dbReference type="InterPro" id="IPR021607">
    <property type="entry name" value="DUF3224"/>
</dbReference>